<name>A0A914IBM5_GLORO</name>
<keyword evidence="1" id="KW-1185">Reference proteome</keyword>
<proteinExistence type="predicted"/>
<dbReference type="WBParaSite" id="Gr19_v10_g9341.t1">
    <property type="protein sequence ID" value="Gr19_v10_g9341.t1"/>
    <property type="gene ID" value="Gr19_v10_g9341"/>
</dbReference>
<organism evidence="1 2">
    <name type="scientific">Globodera rostochiensis</name>
    <name type="common">Golden nematode worm</name>
    <name type="synonym">Heterodera rostochiensis</name>
    <dbReference type="NCBI Taxonomy" id="31243"/>
    <lineage>
        <taxon>Eukaryota</taxon>
        <taxon>Metazoa</taxon>
        <taxon>Ecdysozoa</taxon>
        <taxon>Nematoda</taxon>
        <taxon>Chromadorea</taxon>
        <taxon>Rhabditida</taxon>
        <taxon>Tylenchina</taxon>
        <taxon>Tylenchomorpha</taxon>
        <taxon>Tylenchoidea</taxon>
        <taxon>Heteroderidae</taxon>
        <taxon>Heteroderinae</taxon>
        <taxon>Globodera</taxon>
    </lineage>
</organism>
<accession>A0A914IBM5</accession>
<evidence type="ECO:0000313" key="2">
    <source>
        <dbReference type="WBParaSite" id="Gr19_v10_g9341.t1"/>
    </source>
</evidence>
<reference evidence="2" key="1">
    <citation type="submission" date="2022-11" db="UniProtKB">
        <authorList>
            <consortium name="WormBaseParasite"/>
        </authorList>
    </citation>
    <scope>IDENTIFICATION</scope>
</reference>
<evidence type="ECO:0000313" key="1">
    <source>
        <dbReference type="Proteomes" id="UP000887572"/>
    </source>
</evidence>
<dbReference type="Proteomes" id="UP000887572">
    <property type="component" value="Unplaced"/>
</dbReference>
<sequence length="144" mass="16426">MPTKAGHGRLTELKPGFFGSKTEPTIFTINREERPLTNEKLGEDLQFDCCFGSISSTWDEKELLWPRHPLQISPIHKIIVRCVIRTLTVELPWPHLLMAISVLMSTYPGRPPYSKDATTIFNRPPPVSKLSLSCLFQLLTGHQW</sequence>
<protein>
    <submittedName>
        <fullName evidence="2">Uncharacterized protein</fullName>
    </submittedName>
</protein>
<dbReference type="AlphaFoldDB" id="A0A914IBM5"/>